<gene>
    <name evidence="3" type="ORF">PBRASI_LOCUS3325</name>
</gene>
<reference evidence="3" key="1">
    <citation type="submission" date="2021-06" db="EMBL/GenBank/DDBJ databases">
        <authorList>
            <person name="Kallberg Y."/>
            <person name="Tangrot J."/>
            <person name="Rosling A."/>
        </authorList>
    </citation>
    <scope>NUCLEOTIDE SEQUENCE</scope>
    <source>
        <strain evidence="3">BR232B</strain>
    </source>
</reference>
<dbReference type="GO" id="GO:0005524">
    <property type="term" value="F:ATP binding"/>
    <property type="evidence" value="ECO:0007669"/>
    <property type="project" value="InterPro"/>
</dbReference>
<dbReference type="GO" id="GO:0005737">
    <property type="term" value="C:cytoplasm"/>
    <property type="evidence" value="ECO:0007669"/>
    <property type="project" value="TreeGrafter"/>
</dbReference>
<dbReference type="SUPFAM" id="SSF56112">
    <property type="entry name" value="Protein kinase-like (PK-like)"/>
    <property type="match status" value="1"/>
</dbReference>
<dbReference type="Gene3D" id="1.10.510.10">
    <property type="entry name" value="Transferase(Phosphotransferase) domain 1"/>
    <property type="match status" value="1"/>
</dbReference>
<evidence type="ECO:0000313" key="3">
    <source>
        <dbReference type="EMBL" id="CAG8515143.1"/>
    </source>
</evidence>
<dbReference type="GO" id="GO:0006409">
    <property type="term" value="P:tRNA export from nucleus"/>
    <property type="evidence" value="ECO:0007669"/>
    <property type="project" value="TreeGrafter"/>
</dbReference>
<dbReference type="InterPro" id="IPR001245">
    <property type="entry name" value="Ser-Thr/Tyr_kinase_cat_dom"/>
</dbReference>
<dbReference type="Gene3D" id="3.30.200.20">
    <property type="entry name" value="Phosphorylase Kinase, domain 1"/>
    <property type="match status" value="1"/>
</dbReference>
<dbReference type="OrthoDB" id="447103at2759"/>
<feature type="compositionally biased region" description="Polar residues" evidence="1">
    <location>
        <begin position="630"/>
        <end position="642"/>
    </location>
</feature>
<dbReference type="InterPro" id="IPR011989">
    <property type="entry name" value="ARM-like"/>
</dbReference>
<dbReference type="Gene3D" id="1.25.10.10">
    <property type="entry name" value="Leucine-rich Repeat Variant"/>
    <property type="match status" value="1"/>
</dbReference>
<organism evidence="3 4">
    <name type="scientific">Paraglomus brasilianum</name>
    <dbReference type="NCBI Taxonomy" id="144538"/>
    <lineage>
        <taxon>Eukaryota</taxon>
        <taxon>Fungi</taxon>
        <taxon>Fungi incertae sedis</taxon>
        <taxon>Mucoromycota</taxon>
        <taxon>Glomeromycotina</taxon>
        <taxon>Glomeromycetes</taxon>
        <taxon>Paraglomerales</taxon>
        <taxon>Paraglomeraceae</taxon>
        <taxon>Paraglomus</taxon>
    </lineage>
</organism>
<dbReference type="EMBL" id="CAJVPI010000296">
    <property type="protein sequence ID" value="CAG8515143.1"/>
    <property type="molecule type" value="Genomic_DNA"/>
</dbReference>
<dbReference type="InterPro" id="IPR011009">
    <property type="entry name" value="Kinase-like_dom_sf"/>
</dbReference>
<feature type="compositionally biased region" description="Basic residues" evidence="1">
    <location>
        <begin position="769"/>
        <end position="781"/>
    </location>
</feature>
<dbReference type="AlphaFoldDB" id="A0A9N9F7Q1"/>
<feature type="compositionally biased region" description="Low complexity" evidence="1">
    <location>
        <begin position="644"/>
        <end position="655"/>
    </location>
</feature>
<dbReference type="PANTHER" id="PTHR12984:SF3">
    <property type="entry name" value="N-TERMINAL KINASE-LIKE PROTEIN"/>
    <property type="match status" value="1"/>
</dbReference>
<dbReference type="Proteomes" id="UP000789739">
    <property type="component" value="Unassembled WGS sequence"/>
</dbReference>
<feature type="domain" description="Protein kinase" evidence="2">
    <location>
        <begin position="22"/>
        <end position="274"/>
    </location>
</feature>
<dbReference type="InterPro" id="IPR051177">
    <property type="entry name" value="CIK-Related_Protein"/>
</dbReference>
<dbReference type="Pfam" id="PF07714">
    <property type="entry name" value="PK_Tyr_Ser-Thr"/>
    <property type="match status" value="1"/>
</dbReference>
<name>A0A9N9F7Q1_9GLOM</name>
<keyword evidence="4" id="KW-1185">Reference proteome</keyword>
<dbReference type="InterPro" id="IPR016024">
    <property type="entry name" value="ARM-type_fold"/>
</dbReference>
<dbReference type="SUPFAM" id="SSF48371">
    <property type="entry name" value="ARM repeat"/>
    <property type="match status" value="1"/>
</dbReference>
<dbReference type="PANTHER" id="PTHR12984">
    <property type="entry name" value="SCY1-RELATED S/T PROTEIN KINASE-LIKE"/>
    <property type="match status" value="1"/>
</dbReference>
<feature type="region of interest" description="Disordered" evidence="1">
    <location>
        <begin position="710"/>
        <end position="781"/>
    </location>
</feature>
<evidence type="ECO:0000259" key="2">
    <source>
        <dbReference type="PROSITE" id="PS50011"/>
    </source>
</evidence>
<dbReference type="InterPro" id="IPR000719">
    <property type="entry name" value="Prot_kinase_dom"/>
</dbReference>
<evidence type="ECO:0000313" key="4">
    <source>
        <dbReference type="Proteomes" id="UP000789739"/>
    </source>
</evidence>
<accession>A0A9N9F7Q1</accession>
<evidence type="ECO:0000256" key="1">
    <source>
        <dbReference type="SAM" id="MobiDB-lite"/>
    </source>
</evidence>
<dbReference type="PROSITE" id="PS50011">
    <property type="entry name" value="PROTEIN_KINASE_DOM"/>
    <property type="match status" value="1"/>
</dbReference>
<comment type="caution">
    <text evidence="3">The sequence shown here is derived from an EMBL/GenBank/DDBJ whole genome shotgun (WGS) entry which is preliminary data.</text>
</comment>
<dbReference type="GO" id="GO:0004672">
    <property type="term" value="F:protein kinase activity"/>
    <property type="evidence" value="ECO:0007669"/>
    <property type="project" value="InterPro"/>
</dbReference>
<protein>
    <submittedName>
        <fullName evidence="3">10645_t:CDS:1</fullName>
    </submittedName>
</protein>
<feature type="region of interest" description="Disordered" evidence="1">
    <location>
        <begin position="601"/>
        <end position="676"/>
    </location>
</feature>
<proteinExistence type="predicted"/>
<feature type="compositionally biased region" description="Low complexity" evidence="1">
    <location>
        <begin position="727"/>
        <end position="740"/>
    </location>
</feature>
<feature type="compositionally biased region" description="Low complexity" evidence="1">
    <location>
        <begin position="608"/>
        <end position="622"/>
    </location>
</feature>
<sequence>MDYLKSTLSRAILGKDIPAFPYNIGTKVDSYDGVSIWELRSGTKKEDDSPVSIFTFDCTRNRDKLPLAKNAFRKMRTIRHPDLLKYVDGVETDDYIYVVTDPVVPLQTQLNESIDNNLKLWGLYKIANVLKFLNDDCQIIHGNVRIASIFTNKAGEWKLGGFELMSSIKEESPIIHTYGGLMPDAKKYASPEIIKGSWTVLKDFDVHVIDTWNYGILIYEVYNGQFNTTDQLSSRGSIPSNLARQYKPLISQNPRSRPNISSFIEHGLSDEGFFQDDFIQTALFLENMSIKDDREKEAFIKKLNSSLDNIHRDFCKYKILPELIHSVEYGSGGAKVLDPIIKIGSFLNEEEYENTIVTLLVKLFAMPDRTIRLSLLENFSIFIDNLSEKVINDKIFSHMATGFTDTAPIIRESTVKSVLLLAPKLSDRILNNDLLRYLAKLQTDDEPGIRTNTTICLGKISKHFNESTKKKVLVLAFTRALRDPFPHARVASLMALAATLQYYDASECATKIVPCVSTALIDKEKQVRTQAFKTLDMFVKRLEKLTEAMPDSATLPQQSNGTAQNTLSATGGVSVVAGAVATVAESWGGWAVTSLTKKLAGEGDLAPPDRSSNNQSPSNDSSLGIRSGKNDTSPATSTSSLRLSFADNASGDASDGWGGDDSIEVGGKKDESQSSVGMKLGVSATASLMKLGGTSRIAYQTDGWDLDDSGWGNGEDGWDNDWTAKPSSQKSSLSSQSTSTNVVAKEEKAAELHKRREERRQRMAELREQKRKTSGLGAKKI</sequence>
<feature type="compositionally biased region" description="Basic and acidic residues" evidence="1">
    <location>
        <begin position="744"/>
        <end position="768"/>
    </location>
</feature>